<dbReference type="OrthoDB" id="9757546at2"/>
<proteinExistence type="inferred from homology"/>
<dbReference type="Pfam" id="PF07731">
    <property type="entry name" value="Cu-oxidase_2"/>
    <property type="match status" value="1"/>
</dbReference>
<dbReference type="InterPro" id="IPR011707">
    <property type="entry name" value="Cu-oxidase-like_N"/>
</dbReference>
<evidence type="ECO:0000256" key="3">
    <source>
        <dbReference type="ARBA" id="ARBA00023002"/>
    </source>
</evidence>
<dbReference type="InterPro" id="IPR011706">
    <property type="entry name" value="Cu-oxidase_C"/>
</dbReference>
<keyword evidence="2" id="KW-0479">Metal-binding</keyword>
<dbReference type="Pfam" id="PF00394">
    <property type="entry name" value="Cu-oxidase"/>
    <property type="match status" value="1"/>
</dbReference>
<dbReference type="PROSITE" id="PS00079">
    <property type="entry name" value="MULTICOPPER_OXIDASE1"/>
    <property type="match status" value="1"/>
</dbReference>
<evidence type="ECO:0000256" key="2">
    <source>
        <dbReference type="ARBA" id="ARBA00022723"/>
    </source>
</evidence>
<evidence type="ECO:0000259" key="4">
    <source>
        <dbReference type="Pfam" id="PF00394"/>
    </source>
</evidence>
<keyword evidence="3" id="KW-0560">Oxidoreductase</keyword>
<dbReference type="SUPFAM" id="SSF49503">
    <property type="entry name" value="Cupredoxins"/>
    <property type="match status" value="3"/>
</dbReference>
<dbReference type="InterPro" id="IPR045087">
    <property type="entry name" value="Cu-oxidase_fam"/>
</dbReference>
<dbReference type="InterPro" id="IPR002355">
    <property type="entry name" value="Cu_oxidase_Cu_BS"/>
</dbReference>
<dbReference type="Gene3D" id="2.60.40.420">
    <property type="entry name" value="Cupredoxins - blue copper proteins"/>
    <property type="match status" value="3"/>
</dbReference>
<dbReference type="Proteomes" id="UP000240509">
    <property type="component" value="Unassembled WGS sequence"/>
</dbReference>
<reference evidence="7 8" key="1">
    <citation type="submission" date="2018-03" db="EMBL/GenBank/DDBJ databases">
        <title>Alkalicoccus saliphilus sp. nov., isolated from a mineral pool.</title>
        <authorList>
            <person name="Zhao B."/>
        </authorList>
    </citation>
    <scope>NUCLEOTIDE SEQUENCE [LARGE SCALE GENOMIC DNA]</scope>
    <source>
        <strain evidence="7 8">6AG</strain>
    </source>
</reference>
<comment type="caution">
    <text evidence="7">The sequence shown here is derived from an EMBL/GenBank/DDBJ whole genome shotgun (WGS) entry which is preliminary data.</text>
</comment>
<protein>
    <submittedName>
        <fullName evidence="7">Copper oxidase</fullName>
    </submittedName>
</protein>
<feature type="domain" description="Plastocyanin-like" evidence="6">
    <location>
        <begin position="101"/>
        <end position="212"/>
    </location>
</feature>
<feature type="domain" description="Plastocyanin-like" evidence="4">
    <location>
        <begin position="262"/>
        <end position="333"/>
    </location>
</feature>
<dbReference type="RefSeq" id="WP_107584689.1">
    <property type="nucleotide sequence ID" value="NZ_PZJJ01000010.1"/>
</dbReference>
<accession>A0A2T4U6Q8</accession>
<dbReference type="CDD" id="cd04232">
    <property type="entry name" value="CuRO_1_CueO_FtsP"/>
    <property type="match status" value="1"/>
</dbReference>
<evidence type="ECO:0000256" key="1">
    <source>
        <dbReference type="ARBA" id="ARBA00010609"/>
    </source>
</evidence>
<dbReference type="CDD" id="cd13867">
    <property type="entry name" value="CuRO_2_CueO_FtsP"/>
    <property type="match status" value="1"/>
</dbReference>
<dbReference type="GO" id="GO:0005507">
    <property type="term" value="F:copper ion binding"/>
    <property type="evidence" value="ECO:0007669"/>
    <property type="project" value="InterPro"/>
</dbReference>
<gene>
    <name evidence="7" type="ORF">C6Y45_07870</name>
</gene>
<keyword evidence="8" id="KW-1185">Reference proteome</keyword>
<evidence type="ECO:0000313" key="8">
    <source>
        <dbReference type="Proteomes" id="UP000240509"/>
    </source>
</evidence>
<dbReference type="AlphaFoldDB" id="A0A2T4U6Q8"/>
<organism evidence="7 8">
    <name type="scientific">Alkalicoccus saliphilus</name>
    <dbReference type="NCBI Taxonomy" id="200989"/>
    <lineage>
        <taxon>Bacteria</taxon>
        <taxon>Bacillati</taxon>
        <taxon>Bacillota</taxon>
        <taxon>Bacilli</taxon>
        <taxon>Bacillales</taxon>
        <taxon>Bacillaceae</taxon>
        <taxon>Alkalicoccus</taxon>
    </lineage>
</organism>
<evidence type="ECO:0000313" key="7">
    <source>
        <dbReference type="EMBL" id="PTL39088.1"/>
    </source>
</evidence>
<dbReference type="PROSITE" id="PS51257">
    <property type="entry name" value="PROKAR_LIPOPROTEIN"/>
    <property type="match status" value="1"/>
</dbReference>
<dbReference type="InterPro" id="IPR033138">
    <property type="entry name" value="Cu_oxidase_CS"/>
</dbReference>
<comment type="similarity">
    <text evidence="1">Belongs to the multicopper oxidase family.</text>
</comment>
<dbReference type="GO" id="GO:0016491">
    <property type="term" value="F:oxidoreductase activity"/>
    <property type="evidence" value="ECO:0007669"/>
    <property type="project" value="UniProtKB-KW"/>
</dbReference>
<dbReference type="PROSITE" id="PS00080">
    <property type="entry name" value="MULTICOPPER_OXIDASE2"/>
    <property type="match status" value="1"/>
</dbReference>
<dbReference type="EMBL" id="PZJJ01000010">
    <property type="protein sequence ID" value="PTL39088.1"/>
    <property type="molecule type" value="Genomic_DNA"/>
</dbReference>
<feature type="domain" description="Plastocyanin-like" evidence="5">
    <location>
        <begin position="384"/>
        <end position="506"/>
    </location>
</feature>
<dbReference type="CDD" id="cd13890">
    <property type="entry name" value="CuRO_3_CueO_FtsP"/>
    <property type="match status" value="1"/>
</dbReference>
<name>A0A2T4U6Q8_9BACI</name>
<evidence type="ECO:0000259" key="5">
    <source>
        <dbReference type="Pfam" id="PF07731"/>
    </source>
</evidence>
<evidence type="ECO:0000259" key="6">
    <source>
        <dbReference type="Pfam" id="PF07732"/>
    </source>
</evidence>
<dbReference type="PANTHER" id="PTHR48267">
    <property type="entry name" value="CUPREDOXIN SUPERFAMILY PROTEIN"/>
    <property type="match status" value="1"/>
</dbReference>
<dbReference type="InterPro" id="IPR001117">
    <property type="entry name" value="Cu-oxidase_2nd"/>
</dbReference>
<dbReference type="InterPro" id="IPR008972">
    <property type="entry name" value="Cupredoxin"/>
</dbReference>
<sequence length="507" mass="55742">MKKVLLGSFALSFILIGCSDNENTGGSPMDNGNMGRMGGDNQEDGNNERGMGGMGGMGGMMNHGNIPLLAASEGINELSIPPVLERQQGQDFDYEVTAQQGSTEFFKGISTDTYGYNGDLLGPTLKLEKGESVDVKITNDLDEPTTFHWHGLEVPGEIDGGPHGEIQPGDSQIITLEVDQPAATLWYHPHVHGSTAEQVFEGLSGMLLIGEESGSDSELPDEYGVDDIPLIFQDRLFDENKQLNYDRLMNQDGTLGDISIVNGTINPKLTVTKSVMRFRLLNGANARNYTFQLSNGANFTQIASDGGLLDEPVETDTLTLAASERAEILIDFSTMTEEESLAIINDEGTALLPFDLALEDSPADTANMWTSDEPFLTEQETAMPVSKEIELFGMADMVTINGKKFDMERIDFRQEQGVTEVWEVYNRPDMMGGMIHPFHIHGTQFKIISRDGEEVEPNEQGLKDSVLVEPGERVKLLVTFPEKGVFVFHCHILEHEDNGMMGQIEVY</sequence>
<dbReference type="Pfam" id="PF07732">
    <property type="entry name" value="Cu-oxidase_3"/>
    <property type="match status" value="1"/>
</dbReference>
<dbReference type="PANTHER" id="PTHR48267:SF1">
    <property type="entry name" value="BILIRUBIN OXIDASE"/>
    <property type="match status" value="1"/>
</dbReference>